<sequence>MAMRILSGGLLLWMITPPVLGDTGVNDQQKTQAMTVNATVVKGCILGSGSSDVTTFGNLSFGQVSSLASNISIVSSSGAGSVLFRCNPGLSVTLALGIGNNVTGSISAGRKLKNTLTPETLIYQLYQDSNYSTIWGDGTNGGSTEIVAATGSTQEIKVYARLFSTSTLPTSGTYSDTVLLTVTY</sequence>
<feature type="domain" description="Spore coat protein U/FanG" evidence="2">
    <location>
        <begin position="31"/>
        <end position="181"/>
    </location>
</feature>
<name>A0A380B4T3_9GAMM</name>
<accession>A0A380B4T3</accession>
<feature type="signal peptide" evidence="1">
    <location>
        <begin position="1"/>
        <end position="21"/>
    </location>
</feature>
<dbReference type="InterPro" id="IPR053167">
    <property type="entry name" value="Spore_coat_component"/>
</dbReference>
<dbReference type="EMBL" id="UGYN01000002">
    <property type="protein sequence ID" value="SUI92930.1"/>
    <property type="molecule type" value="Genomic_DNA"/>
</dbReference>
<dbReference type="PANTHER" id="PTHR37089">
    <property type="entry name" value="PROTEIN U-RELATED"/>
    <property type="match status" value="1"/>
</dbReference>
<organism evidence="3 4">
    <name type="scientific">Serratia quinivorans</name>
    <dbReference type="NCBI Taxonomy" id="137545"/>
    <lineage>
        <taxon>Bacteria</taxon>
        <taxon>Pseudomonadati</taxon>
        <taxon>Pseudomonadota</taxon>
        <taxon>Gammaproteobacteria</taxon>
        <taxon>Enterobacterales</taxon>
        <taxon>Yersiniaceae</taxon>
        <taxon>Serratia</taxon>
    </lineage>
</organism>
<reference evidence="3 4" key="1">
    <citation type="submission" date="2018-06" db="EMBL/GenBank/DDBJ databases">
        <authorList>
            <consortium name="Pathogen Informatics"/>
            <person name="Doyle S."/>
        </authorList>
    </citation>
    <scope>NUCLEOTIDE SEQUENCE [LARGE SCALE GENOMIC DNA]</scope>
    <source>
        <strain evidence="3 4">NCTC11544</strain>
    </source>
</reference>
<evidence type="ECO:0000313" key="3">
    <source>
        <dbReference type="EMBL" id="SUI92930.1"/>
    </source>
</evidence>
<protein>
    <submittedName>
        <fullName evidence="3">Uncharacterized secreted protein</fullName>
    </submittedName>
</protein>
<evidence type="ECO:0000313" key="4">
    <source>
        <dbReference type="Proteomes" id="UP000255529"/>
    </source>
</evidence>
<dbReference type="Proteomes" id="UP000255529">
    <property type="component" value="Unassembled WGS sequence"/>
</dbReference>
<dbReference type="AlphaFoldDB" id="A0A380B4T3"/>
<evidence type="ECO:0000256" key="1">
    <source>
        <dbReference type="SAM" id="SignalP"/>
    </source>
</evidence>
<proteinExistence type="predicted"/>
<dbReference type="SMART" id="SM00972">
    <property type="entry name" value="SCPU"/>
    <property type="match status" value="1"/>
</dbReference>
<gene>
    <name evidence="3" type="ORF">NCTC11544_05678</name>
</gene>
<dbReference type="Pfam" id="PF05229">
    <property type="entry name" value="SCPU"/>
    <property type="match status" value="1"/>
</dbReference>
<feature type="chain" id="PRO_5016879927" evidence="1">
    <location>
        <begin position="22"/>
        <end position="184"/>
    </location>
</feature>
<dbReference type="PANTHER" id="PTHR37089:SF3">
    <property type="entry name" value="EXPORTED PROTEIN"/>
    <property type="match status" value="1"/>
</dbReference>
<keyword evidence="1" id="KW-0732">Signal</keyword>
<dbReference type="InterPro" id="IPR007893">
    <property type="entry name" value="Spore_coat_U/FanG"/>
</dbReference>
<evidence type="ECO:0000259" key="2">
    <source>
        <dbReference type="Pfam" id="PF05229"/>
    </source>
</evidence>